<dbReference type="GO" id="GO:0007605">
    <property type="term" value="P:sensory perception of sound"/>
    <property type="evidence" value="ECO:0007669"/>
    <property type="project" value="InterPro"/>
</dbReference>
<dbReference type="SUPFAM" id="SSF52833">
    <property type="entry name" value="Thioredoxin-like"/>
    <property type="match status" value="1"/>
</dbReference>
<reference evidence="2" key="2">
    <citation type="journal article" date="2023" name="Science">
        <title>Genomic signatures of disease resistance in endangered staghorn corals.</title>
        <authorList>
            <person name="Vollmer S.V."/>
            <person name="Selwyn J.D."/>
            <person name="Despard B.A."/>
            <person name="Roesel C.L."/>
        </authorList>
    </citation>
    <scope>NUCLEOTIDE SEQUENCE</scope>
    <source>
        <strain evidence="2">K2</strain>
    </source>
</reference>
<keyword evidence="3" id="KW-1185">Reference proteome</keyword>
<evidence type="ECO:0000313" key="2">
    <source>
        <dbReference type="EMBL" id="KAK2549904.1"/>
    </source>
</evidence>
<dbReference type="Pfam" id="PF23733">
    <property type="entry name" value="GRXCR1-2_C"/>
    <property type="match status" value="1"/>
</dbReference>
<evidence type="ECO:0000259" key="1">
    <source>
        <dbReference type="Pfam" id="PF00462"/>
    </source>
</evidence>
<dbReference type="AlphaFoldDB" id="A0AAD9UTY9"/>
<evidence type="ECO:0000313" key="3">
    <source>
        <dbReference type="Proteomes" id="UP001249851"/>
    </source>
</evidence>
<dbReference type="PANTHER" id="PTHR46990">
    <property type="entry name" value="GLUTAREDOXIN DOMAIN-CONTAINING CYSTEINE-RICH PROTEIN 1"/>
    <property type="match status" value="1"/>
</dbReference>
<dbReference type="InterPro" id="IPR036249">
    <property type="entry name" value="Thioredoxin-like_sf"/>
</dbReference>
<dbReference type="Proteomes" id="UP001249851">
    <property type="component" value="Unassembled WGS sequence"/>
</dbReference>
<sequence length="244" mass="27507">MFRFVKYSDKRDCAANAVRLTSYHMNGESAASSQQYPPNQILENNNRPAINASSGSEIIGPTGTVRGFKNIITQRKEFLRNSLVKEIFEEDEEGKIVVYTTSMGGIRSKVDECAFIRKLFDNLGLKVDERDIFMHKDYQCQLDKRLGVQNAAVPHVFVNGDSLGGAKELENLNETGELKILLQNFERRNGPVCQVCGGFRYINCVHCHGSKCSRKTRISRQISVLRCTSCNENGLQRCPECDKN</sequence>
<gene>
    <name evidence="2" type="ORF">P5673_029502</name>
</gene>
<dbReference type="EMBL" id="JARQWQ010000118">
    <property type="protein sequence ID" value="KAK2549904.1"/>
    <property type="molecule type" value="Genomic_DNA"/>
</dbReference>
<name>A0AAD9UTY9_ACRCE</name>
<dbReference type="Gene3D" id="3.40.30.10">
    <property type="entry name" value="Glutaredoxin"/>
    <property type="match status" value="1"/>
</dbReference>
<accession>A0AAD9UTY9</accession>
<proteinExistence type="predicted"/>
<dbReference type="PANTHER" id="PTHR46990:SF1">
    <property type="entry name" value="GLUTAREDOXIN DOMAIN-CONTAINING CYSTEINE-RICH PROTEIN 1"/>
    <property type="match status" value="1"/>
</dbReference>
<comment type="caution">
    <text evidence="2">The sequence shown here is derived from an EMBL/GenBank/DDBJ whole genome shotgun (WGS) entry which is preliminary data.</text>
</comment>
<dbReference type="Pfam" id="PF00462">
    <property type="entry name" value="Glutaredoxin"/>
    <property type="match status" value="1"/>
</dbReference>
<dbReference type="PROSITE" id="PS51354">
    <property type="entry name" value="GLUTAREDOXIN_2"/>
    <property type="match status" value="1"/>
</dbReference>
<dbReference type="InterPro" id="IPR002109">
    <property type="entry name" value="Glutaredoxin"/>
</dbReference>
<protein>
    <submittedName>
        <fullName evidence="2">Glutaredoxin domain-containing cysteine-rich protein</fullName>
    </submittedName>
</protein>
<organism evidence="2 3">
    <name type="scientific">Acropora cervicornis</name>
    <name type="common">Staghorn coral</name>
    <dbReference type="NCBI Taxonomy" id="6130"/>
    <lineage>
        <taxon>Eukaryota</taxon>
        <taxon>Metazoa</taxon>
        <taxon>Cnidaria</taxon>
        <taxon>Anthozoa</taxon>
        <taxon>Hexacorallia</taxon>
        <taxon>Scleractinia</taxon>
        <taxon>Astrocoeniina</taxon>
        <taxon>Acroporidae</taxon>
        <taxon>Acropora</taxon>
    </lineage>
</organism>
<dbReference type="InterPro" id="IPR042797">
    <property type="entry name" value="GRXCR1"/>
</dbReference>
<reference evidence="2" key="1">
    <citation type="journal article" date="2023" name="G3 (Bethesda)">
        <title>Whole genome assembly and annotation of the endangered Caribbean coral Acropora cervicornis.</title>
        <authorList>
            <person name="Selwyn J.D."/>
            <person name="Vollmer S.V."/>
        </authorList>
    </citation>
    <scope>NUCLEOTIDE SEQUENCE</scope>
    <source>
        <strain evidence="2">K2</strain>
    </source>
</reference>
<feature type="domain" description="Glutaredoxin" evidence="1">
    <location>
        <begin position="108"/>
        <end position="161"/>
    </location>
</feature>